<reference evidence="3 4" key="1">
    <citation type="submission" date="2019-03" db="EMBL/GenBank/DDBJ databases">
        <title>Genomic Encyclopedia of Archaeal and Bacterial Type Strains, Phase II (KMG-II): from individual species to whole genera.</title>
        <authorList>
            <person name="Goeker M."/>
        </authorList>
    </citation>
    <scope>NUCLEOTIDE SEQUENCE [LARGE SCALE GENOMIC DNA]</scope>
    <source>
        <strain evidence="3 4">DSM 28323</strain>
    </source>
</reference>
<accession>A0A4R6J2J9</accession>
<dbReference type="InterPro" id="IPR045670">
    <property type="entry name" value="DUF5916"/>
</dbReference>
<dbReference type="GO" id="GO:0016052">
    <property type="term" value="P:carbohydrate catabolic process"/>
    <property type="evidence" value="ECO:0007669"/>
    <property type="project" value="InterPro"/>
</dbReference>
<dbReference type="InterPro" id="IPR010502">
    <property type="entry name" value="Carb-bd_dom_fam9"/>
</dbReference>
<dbReference type="RefSeq" id="WP_133473052.1">
    <property type="nucleotide sequence ID" value="NZ_SNWP01000010.1"/>
</dbReference>
<organism evidence="3 4">
    <name type="scientific">Sediminibacterium goheungense</name>
    <dbReference type="NCBI Taxonomy" id="1086393"/>
    <lineage>
        <taxon>Bacteria</taxon>
        <taxon>Pseudomonadati</taxon>
        <taxon>Bacteroidota</taxon>
        <taxon>Chitinophagia</taxon>
        <taxon>Chitinophagales</taxon>
        <taxon>Chitinophagaceae</taxon>
        <taxon>Sediminibacterium</taxon>
    </lineage>
</organism>
<evidence type="ECO:0000259" key="2">
    <source>
        <dbReference type="Pfam" id="PF19313"/>
    </source>
</evidence>
<dbReference type="GO" id="GO:0004553">
    <property type="term" value="F:hydrolase activity, hydrolyzing O-glycosyl compounds"/>
    <property type="evidence" value="ECO:0007669"/>
    <property type="project" value="InterPro"/>
</dbReference>
<name>A0A4R6J2J9_9BACT</name>
<evidence type="ECO:0000313" key="3">
    <source>
        <dbReference type="EMBL" id="TDO28496.1"/>
    </source>
</evidence>
<dbReference type="Pfam" id="PF19313">
    <property type="entry name" value="DUF5916"/>
    <property type="match status" value="1"/>
</dbReference>
<sequence>MNRLFTTLLAIVGCFIIIHTDAQERSISALKINSTIRIDGHLDEAIWKEASMADSFILNSPQFGIPASQRSRVRILYNDQAIYIGAYLFDDPKLIRKQLTSRDGEQRNDVDYFSVFFDTYNDDQNGFQFLVTTRNVQSDGRLLPNLNSQFGPPSDYTWDAVWESKVQLLEDGWSVEMKIPYSALRFSKKDIQEWGINFQRYSRRNNESSFWNKIDPNQNGFVNQFGNVQGIKNILPPLRLSFLPYVTAGTRVVPYASGEKKTDFLRNGGMDLKYGINESFTLDATLIPDFGQVISDNVVLNLSPFEVQFQENRPFFTEGIELFNKAGLFYSRRVGNTPGGYNAVRNMVNNNPNLSIISNPGITQLYNASKFSGRNKKKLGIGVFNALAAPMHAVVEDKTTGTQTRIETEPLTNYNILVLDQALANRSSLTFTNTNVWRSGGSRNANVSSADVSLFDKNNRHNFKWSGRYSHITGKDNYNGFTHVLSYAKVSGKLQYLFQNVVESDRYDANDLGFLLAPNEVTTVGRISYNQFTPTKKFLSYNYSLTLTPTYLYKPFVYSNFMIQARAFWFFKNFWDLSINFNWQPDWQRDYFDLRTPGRMIRKTPYWFTSASGSSDSRKRYFIRFNFGFAESPIPNDPYVVTTIGQRYRFNEHFSLDLELRRDKDNGQFGYAYRDTNGEPIAGRRKVTNFTTLINGIYNFTPRMNLTLRGRHYWSKVTYQSFYDVSPEGWLIAKPFVNGYDQNFNAFNLDMFYTWDFKYGSRFIIGWKNWLGTDFPISGLSHKNYMNNLRQVFQQPHGNEITFRLIYFIDYLSLQKRKKEI</sequence>
<dbReference type="EMBL" id="SNWP01000010">
    <property type="protein sequence ID" value="TDO28496.1"/>
    <property type="molecule type" value="Genomic_DNA"/>
</dbReference>
<comment type="caution">
    <text evidence="3">The sequence shown here is derived from an EMBL/GenBank/DDBJ whole genome shotgun (WGS) entry which is preliminary data.</text>
</comment>
<evidence type="ECO:0000259" key="1">
    <source>
        <dbReference type="Pfam" id="PF06452"/>
    </source>
</evidence>
<dbReference type="Proteomes" id="UP000295741">
    <property type="component" value="Unassembled WGS sequence"/>
</dbReference>
<dbReference type="CDD" id="cd09618">
    <property type="entry name" value="CBM9_like_2"/>
    <property type="match status" value="1"/>
</dbReference>
<evidence type="ECO:0000313" key="4">
    <source>
        <dbReference type="Proteomes" id="UP000295741"/>
    </source>
</evidence>
<feature type="domain" description="Carbohydrate-binding" evidence="1">
    <location>
        <begin position="38"/>
        <end position="228"/>
    </location>
</feature>
<gene>
    <name evidence="3" type="ORF">BC659_0562</name>
</gene>
<dbReference type="SUPFAM" id="SSF49344">
    <property type="entry name" value="CBD9-like"/>
    <property type="match status" value="1"/>
</dbReference>
<dbReference type="AlphaFoldDB" id="A0A4R6J2J9"/>
<dbReference type="OrthoDB" id="9786766at2"/>
<dbReference type="Gene3D" id="2.60.40.1190">
    <property type="match status" value="1"/>
</dbReference>
<proteinExistence type="predicted"/>
<protein>
    <submittedName>
        <fullName evidence="3">Carbohydrate binding protein with CBM9 domain</fullName>
    </submittedName>
</protein>
<dbReference type="Pfam" id="PF06452">
    <property type="entry name" value="CBM9_1"/>
    <property type="match status" value="1"/>
</dbReference>
<feature type="domain" description="DUF5916" evidence="2">
    <location>
        <begin position="236"/>
        <end position="816"/>
    </location>
</feature>
<keyword evidence="4" id="KW-1185">Reference proteome</keyword>
<dbReference type="GO" id="GO:0030246">
    <property type="term" value="F:carbohydrate binding"/>
    <property type="evidence" value="ECO:0007669"/>
    <property type="project" value="InterPro"/>
</dbReference>